<dbReference type="OrthoDB" id="408954at2759"/>
<gene>
    <name evidence="7" type="ORF">FVE85_0085</name>
</gene>
<keyword evidence="8" id="KW-1185">Reference proteome</keyword>
<evidence type="ECO:0000313" key="7">
    <source>
        <dbReference type="EMBL" id="KAA8496356.1"/>
    </source>
</evidence>
<dbReference type="GO" id="GO:0005506">
    <property type="term" value="F:iron ion binding"/>
    <property type="evidence" value="ECO:0007669"/>
    <property type="project" value="InterPro"/>
</dbReference>
<protein>
    <submittedName>
        <fullName evidence="7">Lathosterol oxidase</fullName>
    </submittedName>
</protein>
<dbReference type="Proteomes" id="UP000324585">
    <property type="component" value="Unassembled WGS sequence"/>
</dbReference>
<dbReference type="PANTHER" id="PTHR11863">
    <property type="entry name" value="STEROL DESATURASE"/>
    <property type="match status" value="1"/>
</dbReference>
<dbReference type="InterPro" id="IPR006694">
    <property type="entry name" value="Fatty_acid_hydroxylase"/>
</dbReference>
<evidence type="ECO:0000259" key="6">
    <source>
        <dbReference type="Pfam" id="PF04116"/>
    </source>
</evidence>
<dbReference type="AlphaFoldDB" id="A0A5J4YYG5"/>
<evidence type="ECO:0000256" key="5">
    <source>
        <dbReference type="SAM" id="Phobius"/>
    </source>
</evidence>
<name>A0A5J4YYG5_PORPP</name>
<dbReference type="InterPro" id="IPR050307">
    <property type="entry name" value="Sterol_Desaturase_Related"/>
</dbReference>
<proteinExistence type="predicted"/>
<comment type="subcellular location">
    <subcellularLocation>
        <location evidence="1">Membrane</location>
    </subcellularLocation>
</comment>
<dbReference type="OMA" id="FVFICPM"/>
<reference evidence="8" key="1">
    <citation type="journal article" date="2019" name="Nat. Commun.">
        <title>Expansion of phycobilisome linker gene families in mesophilic red algae.</title>
        <authorList>
            <person name="Lee J."/>
            <person name="Kim D."/>
            <person name="Bhattacharya D."/>
            <person name="Yoon H.S."/>
        </authorList>
    </citation>
    <scope>NUCLEOTIDE SEQUENCE [LARGE SCALE GENOMIC DNA]</scope>
    <source>
        <strain evidence="8">CCMP 1328</strain>
    </source>
</reference>
<keyword evidence="3 5" id="KW-1133">Transmembrane helix</keyword>
<feature type="transmembrane region" description="Helical" evidence="5">
    <location>
        <begin position="138"/>
        <end position="159"/>
    </location>
</feature>
<evidence type="ECO:0000256" key="4">
    <source>
        <dbReference type="ARBA" id="ARBA00023136"/>
    </source>
</evidence>
<evidence type="ECO:0000256" key="1">
    <source>
        <dbReference type="ARBA" id="ARBA00004370"/>
    </source>
</evidence>
<dbReference type="GO" id="GO:0008610">
    <property type="term" value="P:lipid biosynthetic process"/>
    <property type="evidence" value="ECO:0007669"/>
    <property type="project" value="InterPro"/>
</dbReference>
<dbReference type="EMBL" id="VRMN01000002">
    <property type="protein sequence ID" value="KAA8496356.1"/>
    <property type="molecule type" value="Genomic_DNA"/>
</dbReference>
<dbReference type="GO" id="GO:0016020">
    <property type="term" value="C:membrane"/>
    <property type="evidence" value="ECO:0007669"/>
    <property type="project" value="UniProtKB-SubCell"/>
</dbReference>
<dbReference type="GO" id="GO:0016491">
    <property type="term" value="F:oxidoreductase activity"/>
    <property type="evidence" value="ECO:0007669"/>
    <property type="project" value="InterPro"/>
</dbReference>
<keyword evidence="2 5" id="KW-0812">Transmembrane</keyword>
<accession>A0A5J4YYG5</accession>
<keyword evidence="4 5" id="KW-0472">Membrane</keyword>
<feature type="domain" description="Fatty acid hydroxylase" evidence="6">
    <location>
        <begin position="146"/>
        <end position="271"/>
    </location>
</feature>
<sequence length="293" mass="33589">MDLIGVVARVNTVSFDACVQFASDHVVDGLLMQQPPGIGSAASAGMGLVRRAIITWLFTYLGSILLYFAFAGLDYYVVFVRYKERFVPHYQPNLKEMRREMWLSSWSLLVMAALTTPAEVAFQLGYGKIYHDVSEYGWLYLLVSPILFLVFSDTLIYFIHRGLHHPAVYKYCHKWHHSFIHTTPFAAFAFHPIDGFLQGIAYQVFVFCFPFHATMHLVSLAAVGLWTVNIHDRTTLNIPLVNGAAHHNIHHTTFKSNYGQYFIVWDWIFGTFKDPNGAHKEEKEEDVYGKKNL</sequence>
<evidence type="ECO:0000256" key="3">
    <source>
        <dbReference type="ARBA" id="ARBA00022989"/>
    </source>
</evidence>
<feature type="transmembrane region" description="Helical" evidence="5">
    <location>
        <begin position="53"/>
        <end position="80"/>
    </location>
</feature>
<comment type="caution">
    <text evidence="7">The sequence shown here is derived from an EMBL/GenBank/DDBJ whole genome shotgun (WGS) entry which is preliminary data.</text>
</comment>
<dbReference type="Pfam" id="PF04116">
    <property type="entry name" value="FA_hydroxylase"/>
    <property type="match status" value="1"/>
</dbReference>
<organism evidence="7 8">
    <name type="scientific">Porphyridium purpureum</name>
    <name type="common">Red alga</name>
    <name type="synonym">Porphyridium cruentum</name>
    <dbReference type="NCBI Taxonomy" id="35688"/>
    <lineage>
        <taxon>Eukaryota</taxon>
        <taxon>Rhodophyta</taxon>
        <taxon>Bangiophyceae</taxon>
        <taxon>Porphyridiales</taxon>
        <taxon>Porphyridiaceae</taxon>
        <taxon>Porphyridium</taxon>
    </lineage>
</organism>
<feature type="transmembrane region" description="Helical" evidence="5">
    <location>
        <begin position="101"/>
        <end position="126"/>
    </location>
</feature>
<evidence type="ECO:0000313" key="8">
    <source>
        <dbReference type="Proteomes" id="UP000324585"/>
    </source>
</evidence>
<evidence type="ECO:0000256" key="2">
    <source>
        <dbReference type="ARBA" id="ARBA00022692"/>
    </source>
</evidence>